<comment type="function">
    <text evidence="7">Reverse transcriptase/ribonuclease H (RT) is a multifunctional enzyme that catalyzes the conversion of the retro-elements RNA genome into dsDNA within the VLP. The enzyme displays a DNA polymerase activity that can copy either DNA or RNA templates, and a ribonuclease H (RNase H) activity that cleaves the RNA strand of RNA-DNA heteroduplexes during plus-strand synthesis and hydrolyzes RNA primers. The conversion leads to a linear dsDNA copy of the retrotransposon that includes long terminal repeats (LTRs) at both ends.</text>
</comment>
<dbReference type="InterPro" id="IPR050951">
    <property type="entry name" value="Retrovirus_Pol_polyprotein"/>
</dbReference>
<dbReference type="GO" id="GO:0005737">
    <property type="term" value="C:cytoplasm"/>
    <property type="evidence" value="ECO:0007669"/>
    <property type="project" value="UniProtKB-SubCell"/>
</dbReference>
<dbReference type="PANTHER" id="PTHR37984:SF5">
    <property type="entry name" value="PROTEIN NYNRIN-LIKE"/>
    <property type="match status" value="1"/>
</dbReference>
<evidence type="ECO:0000256" key="3">
    <source>
        <dbReference type="ARBA" id="ARBA00004496"/>
    </source>
</evidence>
<dbReference type="Pfam" id="PF17921">
    <property type="entry name" value="Integrase_H2C2"/>
    <property type="match status" value="1"/>
</dbReference>
<dbReference type="STRING" id="1064592.G0V9P3"/>
<accession>G0V9P3</accession>
<comment type="subcellular location">
    <subcellularLocation>
        <location evidence="3">Cytoplasm</location>
    </subcellularLocation>
    <subcellularLocation>
        <location evidence="2">Nucleus</location>
    </subcellularLocation>
</comment>
<evidence type="ECO:0000313" key="11">
    <source>
        <dbReference type="Proteomes" id="UP000001640"/>
    </source>
</evidence>
<gene>
    <name evidence="10" type="primary">NCAS0B05760</name>
    <name evidence="10" type="ordered locus">NCAS_0B05760</name>
</gene>
<evidence type="ECO:0000256" key="4">
    <source>
        <dbReference type="ARBA" id="ARBA00022490"/>
    </source>
</evidence>
<dbReference type="OrthoDB" id="4067902at2759"/>
<keyword evidence="11" id="KW-1185">Reference proteome</keyword>
<dbReference type="Gene3D" id="3.30.420.10">
    <property type="entry name" value="Ribonuclease H-like superfamily/Ribonuclease H"/>
    <property type="match status" value="1"/>
</dbReference>
<evidence type="ECO:0000256" key="2">
    <source>
        <dbReference type="ARBA" id="ARBA00004123"/>
    </source>
</evidence>
<comment type="function">
    <text evidence="8">Integrase (IN) targets the VLP to the nucleus, where a subparticle preintegration complex (PIC) containing at least integrase and the newly synthesized dsDNA copy of the retrotransposon must transit the nuclear membrane. Once in the nucleus, integrase performs the integration of the dsDNA into the host genome.</text>
</comment>
<dbReference type="GO" id="GO:0004523">
    <property type="term" value="F:RNA-DNA hybrid ribonuclease activity"/>
    <property type="evidence" value="ECO:0007669"/>
    <property type="project" value="UniProtKB-EC"/>
</dbReference>
<dbReference type="RefSeq" id="XP_003675031.1">
    <property type="nucleotide sequence ID" value="XM_003674983.1"/>
</dbReference>
<proteinExistence type="predicted"/>
<dbReference type="Gene3D" id="1.10.340.70">
    <property type="match status" value="1"/>
</dbReference>
<evidence type="ECO:0000256" key="8">
    <source>
        <dbReference type="ARBA" id="ARBA00025615"/>
    </source>
</evidence>
<dbReference type="Proteomes" id="UP000001640">
    <property type="component" value="Chromosome 2"/>
</dbReference>
<dbReference type="HOGENOM" id="CLU_000384_29_2_1"/>
<dbReference type="GeneID" id="96902217"/>
<dbReference type="SUPFAM" id="SSF53098">
    <property type="entry name" value="Ribonuclease H-like"/>
    <property type="match status" value="1"/>
</dbReference>
<evidence type="ECO:0000256" key="6">
    <source>
        <dbReference type="ARBA" id="ARBA00023242"/>
    </source>
</evidence>
<dbReference type="GO" id="GO:0005634">
    <property type="term" value="C:nucleus"/>
    <property type="evidence" value="ECO:0007669"/>
    <property type="project" value="UniProtKB-SubCell"/>
</dbReference>
<dbReference type="InterPro" id="IPR036397">
    <property type="entry name" value="RNaseH_sf"/>
</dbReference>
<dbReference type="KEGG" id="ncs:NCAS_0B05760"/>
<organism evidence="10 11">
    <name type="scientific">Naumovozyma castellii</name>
    <name type="common">Yeast</name>
    <name type="synonym">Saccharomyces castellii</name>
    <dbReference type="NCBI Taxonomy" id="27288"/>
    <lineage>
        <taxon>Eukaryota</taxon>
        <taxon>Fungi</taxon>
        <taxon>Dikarya</taxon>
        <taxon>Ascomycota</taxon>
        <taxon>Saccharomycotina</taxon>
        <taxon>Saccharomycetes</taxon>
        <taxon>Saccharomycetales</taxon>
        <taxon>Saccharomycetaceae</taxon>
        <taxon>Naumovozyma</taxon>
    </lineage>
</organism>
<dbReference type="GO" id="GO:0003723">
    <property type="term" value="F:RNA binding"/>
    <property type="evidence" value="ECO:0007669"/>
    <property type="project" value="UniProtKB-KW"/>
</dbReference>
<evidence type="ECO:0000313" key="10">
    <source>
        <dbReference type="EMBL" id="CCC68660.1"/>
    </source>
</evidence>
<dbReference type="AlphaFoldDB" id="G0V9P3"/>
<dbReference type="InterPro" id="IPR041588">
    <property type="entry name" value="Integrase_H2C2"/>
</dbReference>
<dbReference type="eggNOG" id="KOG0017">
    <property type="taxonomic scope" value="Eukaryota"/>
</dbReference>
<keyword evidence="4" id="KW-0963">Cytoplasm</keyword>
<comment type="catalytic activity">
    <reaction evidence="1">
        <text>Endonucleolytic cleavage to 5'-phosphomonoester.</text>
        <dbReference type="EC" id="3.1.26.4"/>
    </reaction>
</comment>
<dbReference type="InterPro" id="IPR001584">
    <property type="entry name" value="Integrase_cat-core"/>
</dbReference>
<dbReference type="PANTHER" id="PTHR37984">
    <property type="entry name" value="PROTEIN CBG26694"/>
    <property type="match status" value="1"/>
</dbReference>
<dbReference type="GO" id="GO:0015074">
    <property type="term" value="P:DNA integration"/>
    <property type="evidence" value="ECO:0007669"/>
    <property type="project" value="InterPro"/>
</dbReference>
<evidence type="ECO:0000256" key="7">
    <source>
        <dbReference type="ARBA" id="ARBA00025590"/>
    </source>
</evidence>
<dbReference type="EMBL" id="HE576753">
    <property type="protein sequence ID" value="CCC68660.1"/>
    <property type="molecule type" value="Genomic_DNA"/>
</dbReference>
<evidence type="ECO:0000256" key="1">
    <source>
        <dbReference type="ARBA" id="ARBA00000077"/>
    </source>
</evidence>
<dbReference type="InParanoid" id="G0V9P3"/>
<evidence type="ECO:0000259" key="9">
    <source>
        <dbReference type="PROSITE" id="PS50994"/>
    </source>
</evidence>
<reference key="2">
    <citation type="submission" date="2011-08" db="EMBL/GenBank/DDBJ databases">
        <title>Genome sequence of Naumovozyma castellii.</title>
        <authorList>
            <person name="Gordon J.L."/>
            <person name="Armisen D."/>
            <person name="Proux-Wera E."/>
            <person name="OhEigeartaigh S.S."/>
            <person name="Byrne K.P."/>
            <person name="Wolfe K.H."/>
        </authorList>
    </citation>
    <scope>NUCLEOTIDE SEQUENCE</scope>
    <source>
        <strain>Type strain:CBS 4309</strain>
    </source>
</reference>
<dbReference type="PROSITE" id="PS50994">
    <property type="entry name" value="INTEGRASE"/>
    <property type="match status" value="1"/>
</dbReference>
<dbReference type="OMA" id="HNRNARE"/>
<evidence type="ECO:0000256" key="5">
    <source>
        <dbReference type="ARBA" id="ARBA00022884"/>
    </source>
</evidence>
<keyword evidence="5" id="KW-0694">RNA-binding</keyword>
<feature type="domain" description="Integrase catalytic" evidence="9">
    <location>
        <begin position="41"/>
        <end position="177"/>
    </location>
</feature>
<sequence>MVAAHYFWPKLLDDVKGYIKRCETCQKSKNSHGLLVTMFHPLQVPSRRFEALSLDFVSGFNADRGYDQIMVITDRLTKWAIFCPLKKSVTAREIAEKLLELVVLQYGVPRFLVTDRDVKFVNAIWEHFAQRLDMNLKLATSYNPQTDGQVEGLNKTIMEINKGYIKHHLATVVRGTY</sequence>
<dbReference type="InterPro" id="IPR012337">
    <property type="entry name" value="RNaseH-like_sf"/>
</dbReference>
<protein>
    <recommendedName>
        <fullName evidence="9">Integrase catalytic domain-containing protein</fullName>
    </recommendedName>
</protein>
<keyword evidence="6" id="KW-0539">Nucleus</keyword>
<name>G0V9P3_NAUCA</name>
<reference evidence="10 11" key="1">
    <citation type="journal article" date="2011" name="Proc. Natl. Acad. Sci. U.S.A.">
        <title>Evolutionary erosion of yeast sex chromosomes by mating-type switching accidents.</title>
        <authorList>
            <person name="Gordon J.L."/>
            <person name="Armisen D."/>
            <person name="Proux-Wera E."/>
            <person name="Oheigeartaigh S.S."/>
            <person name="Byrne K.P."/>
            <person name="Wolfe K.H."/>
        </authorList>
    </citation>
    <scope>NUCLEOTIDE SEQUENCE [LARGE SCALE GENOMIC DNA]</scope>
    <source>
        <strain evidence="11">ATCC 76901 / BCRC 22586 / CBS 4309 / NBRC 1992 / NRRL Y-12630</strain>
    </source>
</reference>